<dbReference type="Proteomes" id="UP000800096">
    <property type="component" value="Unassembled WGS sequence"/>
</dbReference>
<accession>A0A6A5Q8K6</accession>
<protein>
    <submittedName>
        <fullName evidence="1">Uncharacterized protein</fullName>
    </submittedName>
</protein>
<evidence type="ECO:0000313" key="1">
    <source>
        <dbReference type="EMBL" id="KAF1911180.1"/>
    </source>
</evidence>
<keyword evidence="2" id="KW-1185">Reference proteome</keyword>
<proteinExistence type="predicted"/>
<organism evidence="1 2">
    <name type="scientific">Ampelomyces quisqualis</name>
    <name type="common">Powdery mildew agent</name>
    <dbReference type="NCBI Taxonomy" id="50730"/>
    <lineage>
        <taxon>Eukaryota</taxon>
        <taxon>Fungi</taxon>
        <taxon>Dikarya</taxon>
        <taxon>Ascomycota</taxon>
        <taxon>Pezizomycotina</taxon>
        <taxon>Dothideomycetes</taxon>
        <taxon>Pleosporomycetidae</taxon>
        <taxon>Pleosporales</taxon>
        <taxon>Pleosporineae</taxon>
        <taxon>Phaeosphaeriaceae</taxon>
        <taxon>Ampelomyces</taxon>
    </lineage>
</organism>
<reference evidence="1" key="1">
    <citation type="journal article" date="2020" name="Stud. Mycol.">
        <title>101 Dothideomycetes genomes: a test case for predicting lifestyles and emergence of pathogens.</title>
        <authorList>
            <person name="Haridas S."/>
            <person name="Albert R."/>
            <person name="Binder M."/>
            <person name="Bloem J."/>
            <person name="Labutti K."/>
            <person name="Salamov A."/>
            <person name="Andreopoulos B."/>
            <person name="Baker S."/>
            <person name="Barry K."/>
            <person name="Bills G."/>
            <person name="Bluhm B."/>
            <person name="Cannon C."/>
            <person name="Castanera R."/>
            <person name="Culley D."/>
            <person name="Daum C."/>
            <person name="Ezra D."/>
            <person name="Gonzalez J."/>
            <person name="Henrissat B."/>
            <person name="Kuo A."/>
            <person name="Liang C."/>
            <person name="Lipzen A."/>
            <person name="Lutzoni F."/>
            <person name="Magnuson J."/>
            <person name="Mondo S."/>
            <person name="Nolan M."/>
            <person name="Ohm R."/>
            <person name="Pangilinan J."/>
            <person name="Park H.-J."/>
            <person name="Ramirez L."/>
            <person name="Alfaro M."/>
            <person name="Sun H."/>
            <person name="Tritt A."/>
            <person name="Yoshinaga Y."/>
            <person name="Zwiers L.-H."/>
            <person name="Turgeon B."/>
            <person name="Goodwin S."/>
            <person name="Spatafora J."/>
            <person name="Crous P."/>
            <person name="Grigoriev I."/>
        </authorList>
    </citation>
    <scope>NUCLEOTIDE SEQUENCE</scope>
    <source>
        <strain evidence="1">HMLAC05119</strain>
    </source>
</reference>
<evidence type="ECO:0000313" key="2">
    <source>
        <dbReference type="Proteomes" id="UP000800096"/>
    </source>
</evidence>
<dbReference type="EMBL" id="ML979146">
    <property type="protein sequence ID" value="KAF1911180.1"/>
    <property type="molecule type" value="Genomic_DNA"/>
</dbReference>
<gene>
    <name evidence="1" type="ORF">BDU57DRAFT_112281</name>
</gene>
<sequence length="175" mass="20349">MKQEELELRNCGQLKGGSSARIWCTKKEISAKNVNSSLQQLIHHLPTSLHRIDDPLPFLVLALLISIVCRQSHCCQLFRQQPHILVQSFPLFVFANRILKLLSRICRRFIPFGLGWLSHVMSSLHSTNLWLQGFAIRFCTRSWYLRSHVSFLISLDLRKHVPFPVRLSMALYLPF</sequence>
<dbReference type="AlphaFoldDB" id="A0A6A5Q8K6"/>
<name>A0A6A5Q8K6_AMPQU</name>